<evidence type="ECO:0000256" key="2">
    <source>
        <dbReference type="ARBA" id="ARBA00004696"/>
    </source>
</evidence>
<dbReference type="CDD" id="cd00331">
    <property type="entry name" value="IGPS"/>
    <property type="match status" value="1"/>
</dbReference>
<keyword evidence="4 9" id="KW-0028">Amino-acid biosynthesis</keyword>
<evidence type="ECO:0000313" key="11">
    <source>
        <dbReference type="EMBL" id="PZD74222.1"/>
    </source>
</evidence>
<dbReference type="GO" id="GO:0000162">
    <property type="term" value="P:L-tryptophan biosynthetic process"/>
    <property type="evidence" value="ECO:0007669"/>
    <property type="project" value="UniProtKB-UniRule"/>
</dbReference>
<dbReference type="NCBIfam" id="NF001372">
    <property type="entry name" value="PRK00278.1-4"/>
    <property type="match status" value="1"/>
</dbReference>
<keyword evidence="5 9" id="KW-0210">Decarboxylase</keyword>
<dbReference type="Gene3D" id="3.20.20.70">
    <property type="entry name" value="Aldolase class I"/>
    <property type="match status" value="1"/>
</dbReference>
<keyword evidence="7 9" id="KW-0057">Aromatic amino acid biosynthesis</keyword>
<evidence type="ECO:0000256" key="4">
    <source>
        <dbReference type="ARBA" id="ARBA00022605"/>
    </source>
</evidence>
<gene>
    <name evidence="11" type="primary">trpC_1</name>
    <name evidence="9" type="synonym">trpC</name>
    <name evidence="11" type="ORF">C1752_01426</name>
</gene>
<dbReference type="PANTHER" id="PTHR22854">
    <property type="entry name" value="TRYPTOPHAN BIOSYNTHESIS PROTEIN"/>
    <property type="match status" value="1"/>
</dbReference>
<comment type="catalytic activity">
    <reaction evidence="1 9">
        <text>1-(2-carboxyphenylamino)-1-deoxy-D-ribulose 5-phosphate + H(+) = (1S,2R)-1-C-(indol-3-yl)glycerol 3-phosphate + CO2 + H2O</text>
        <dbReference type="Rhea" id="RHEA:23476"/>
        <dbReference type="ChEBI" id="CHEBI:15377"/>
        <dbReference type="ChEBI" id="CHEBI:15378"/>
        <dbReference type="ChEBI" id="CHEBI:16526"/>
        <dbReference type="ChEBI" id="CHEBI:58613"/>
        <dbReference type="ChEBI" id="CHEBI:58866"/>
        <dbReference type="EC" id="4.1.1.48"/>
    </reaction>
</comment>
<dbReference type="PANTHER" id="PTHR22854:SF2">
    <property type="entry name" value="INDOLE-3-GLYCEROL-PHOSPHATE SYNTHASE"/>
    <property type="match status" value="1"/>
</dbReference>
<dbReference type="Proteomes" id="UP000248857">
    <property type="component" value="Unassembled WGS sequence"/>
</dbReference>
<evidence type="ECO:0000259" key="10">
    <source>
        <dbReference type="Pfam" id="PF00218"/>
    </source>
</evidence>
<feature type="domain" description="Indole-3-glycerol phosphate synthase" evidence="10">
    <location>
        <begin position="53"/>
        <end position="300"/>
    </location>
</feature>
<dbReference type="EMBL" id="PQWO01000003">
    <property type="protein sequence ID" value="PZD74222.1"/>
    <property type="molecule type" value="Genomic_DNA"/>
</dbReference>
<evidence type="ECO:0000256" key="1">
    <source>
        <dbReference type="ARBA" id="ARBA00001633"/>
    </source>
</evidence>
<dbReference type="UniPathway" id="UPA00035">
    <property type="reaction ID" value="UER00043"/>
</dbReference>
<dbReference type="HAMAP" id="MF_00134_B">
    <property type="entry name" value="IGPS_B"/>
    <property type="match status" value="1"/>
</dbReference>
<protein>
    <recommendedName>
        <fullName evidence="9">Indole-3-glycerol phosphate synthase</fullName>
        <shortName evidence="9">IGPS</shortName>
        <ecNumber evidence="9">4.1.1.48</ecNumber>
    </recommendedName>
</protein>
<accession>A0A2W1JUR3</accession>
<dbReference type="EC" id="4.1.1.48" evidence="9"/>
<dbReference type="SUPFAM" id="SSF51366">
    <property type="entry name" value="Ribulose-phoshate binding barrel"/>
    <property type="match status" value="1"/>
</dbReference>
<comment type="caution">
    <text evidence="11">The sequence shown here is derived from an EMBL/GenBank/DDBJ whole genome shotgun (WGS) entry which is preliminary data.</text>
</comment>
<evidence type="ECO:0000256" key="3">
    <source>
        <dbReference type="ARBA" id="ARBA00008737"/>
    </source>
</evidence>
<dbReference type="GO" id="GO:0004640">
    <property type="term" value="F:phosphoribosylanthranilate isomerase activity"/>
    <property type="evidence" value="ECO:0007669"/>
    <property type="project" value="TreeGrafter"/>
</dbReference>
<dbReference type="Pfam" id="PF00218">
    <property type="entry name" value="IGPS"/>
    <property type="match status" value="1"/>
</dbReference>
<keyword evidence="6 9" id="KW-0822">Tryptophan biosynthesis</keyword>
<keyword evidence="12" id="KW-1185">Reference proteome</keyword>
<proteinExistence type="inferred from homology"/>
<evidence type="ECO:0000256" key="9">
    <source>
        <dbReference type="HAMAP-Rule" id="MF_00134"/>
    </source>
</evidence>
<dbReference type="InterPro" id="IPR013785">
    <property type="entry name" value="Aldolase_TIM"/>
</dbReference>
<dbReference type="InterPro" id="IPR045186">
    <property type="entry name" value="Indole-3-glycerol_P_synth"/>
</dbReference>
<dbReference type="AlphaFoldDB" id="A0A2W1JUR3"/>
<evidence type="ECO:0000256" key="7">
    <source>
        <dbReference type="ARBA" id="ARBA00023141"/>
    </source>
</evidence>
<name>A0A2W1JUR3_9CYAN</name>
<organism evidence="11 12">
    <name type="scientific">Acaryochloris thomasi RCC1774</name>
    <dbReference type="NCBI Taxonomy" id="1764569"/>
    <lineage>
        <taxon>Bacteria</taxon>
        <taxon>Bacillati</taxon>
        <taxon>Cyanobacteriota</taxon>
        <taxon>Cyanophyceae</taxon>
        <taxon>Acaryochloridales</taxon>
        <taxon>Acaryochloridaceae</taxon>
        <taxon>Acaryochloris</taxon>
        <taxon>Acaryochloris thomasi</taxon>
    </lineage>
</organism>
<evidence type="ECO:0000256" key="5">
    <source>
        <dbReference type="ARBA" id="ARBA00022793"/>
    </source>
</evidence>
<dbReference type="FunFam" id="3.20.20.70:FF:000024">
    <property type="entry name" value="Indole-3-glycerol phosphate synthase"/>
    <property type="match status" value="1"/>
</dbReference>
<keyword evidence="8 9" id="KW-0456">Lyase</keyword>
<evidence type="ECO:0000256" key="6">
    <source>
        <dbReference type="ARBA" id="ARBA00022822"/>
    </source>
</evidence>
<dbReference type="NCBIfam" id="NF001377">
    <property type="entry name" value="PRK00278.2-4"/>
    <property type="match status" value="1"/>
</dbReference>
<dbReference type="InterPro" id="IPR013798">
    <property type="entry name" value="Indole-3-glycerol_P_synth_dom"/>
</dbReference>
<comment type="pathway">
    <text evidence="2 9">Amino-acid biosynthesis; L-tryptophan biosynthesis; L-tryptophan from chorismate: step 4/5.</text>
</comment>
<evidence type="ECO:0000256" key="8">
    <source>
        <dbReference type="ARBA" id="ARBA00023239"/>
    </source>
</evidence>
<reference evidence="11 12" key="1">
    <citation type="journal article" date="2018" name="Sci. Rep.">
        <title>A novel species of the marine cyanobacterium Acaryochloris with a unique pigment content and lifestyle.</title>
        <authorList>
            <person name="Partensky F."/>
            <person name="Six C."/>
            <person name="Ratin M."/>
            <person name="Garczarek L."/>
            <person name="Vaulot D."/>
            <person name="Probert I."/>
            <person name="Calteau A."/>
            <person name="Gourvil P."/>
            <person name="Marie D."/>
            <person name="Grebert T."/>
            <person name="Bouchier C."/>
            <person name="Le Panse S."/>
            <person name="Gachenot M."/>
            <person name="Rodriguez F."/>
            <person name="Garrido J.L."/>
        </authorList>
    </citation>
    <scope>NUCLEOTIDE SEQUENCE [LARGE SCALE GENOMIC DNA]</scope>
    <source>
        <strain evidence="11 12">RCC1774</strain>
    </source>
</reference>
<dbReference type="InterPro" id="IPR001468">
    <property type="entry name" value="Indole-3-GlycerolPSynthase_CS"/>
</dbReference>
<dbReference type="InterPro" id="IPR011060">
    <property type="entry name" value="RibuloseP-bd_barrel"/>
</dbReference>
<dbReference type="GO" id="GO:0004425">
    <property type="term" value="F:indole-3-glycerol-phosphate synthase activity"/>
    <property type="evidence" value="ECO:0007669"/>
    <property type="project" value="UniProtKB-UniRule"/>
</dbReference>
<comment type="similarity">
    <text evidence="3 9">Belongs to the TrpC family.</text>
</comment>
<sequence length="320" mass="34960">MQTIYIKAFGIIGKLFALISCMEIRRRPPAATVAVAGLGYQVKVPEGEPSNILEKIVWHKETEVDRMREAQPLLELKKQVAIASPPLDFIGSLRQGKTQPALIAEVKKASPSKGVLREDFDPVAIATAYEAAGASCLSVLTDEKFFQGSFDYLQQTRQAVQIPLLCKEFILSPYQIYLARAKGADAVLLIAAVLTDQDLTYFLKIVKSLGMAALVEVHDLTELDRVLALPIDLVGINNRDLETFTVDLQVTCDLAAARKEKLETALIVSESGLHTSADIKRVAQAGAKAVLIGESLIKQEAPVTNESEHMCQRISSLFPS</sequence>
<dbReference type="PROSITE" id="PS00614">
    <property type="entry name" value="IGPS"/>
    <property type="match status" value="1"/>
</dbReference>
<evidence type="ECO:0000313" key="12">
    <source>
        <dbReference type="Proteomes" id="UP000248857"/>
    </source>
</evidence>